<keyword evidence="2" id="KW-0489">Methyltransferase</keyword>
<dbReference type="EMBL" id="JNFF01000021">
    <property type="protein sequence ID" value="KEQ31023.1"/>
    <property type="molecule type" value="Genomic_DNA"/>
</dbReference>
<name>A0A081PK00_9SPHI</name>
<dbReference type="RefSeq" id="WP_037438567.1">
    <property type="nucleotide sequence ID" value="NZ_JNFF01000021.1"/>
</dbReference>
<dbReference type="PANTHER" id="PTHR43861">
    <property type="entry name" value="TRANS-ACONITATE 2-METHYLTRANSFERASE-RELATED"/>
    <property type="match status" value="1"/>
</dbReference>
<dbReference type="eggNOG" id="COG2226">
    <property type="taxonomic scope" value="Bacteria"/>
</dbReference>
<accession>A0A081PK00</accession>
<organism evidence="2 3">
    <name type="scientific">Pedobacter antarcticus 4BY</name>
    <dbReference type="NCBI Taxonomy" id="1358423"/>
    <lineage>
        <taxon>Bacteria</taxon>
        <taxon>Pseudomonadati</taxon>
        <taxon>Bacteroidota</taxon>
        <taxon>Sphingobacteriia</taxon>
        <taxon>Sphingobacteriales</taxon>
        <taxon>Sphingobacteriaceae</taxon>
        <taxon>Pedobacter</taxon>
    </lineage>
</organism>
<evidence type="ECO:0000313" key="3">
    <source>
        <dbReference type="Proteomes" id="UP000028007"/>
    </source>
</evidence>
<dbReference type="InterPro" id="IPR025714">
    <property type="entry name" value="Methyltranfer_dom"/>
</dbReference>
<dbReference type="SUPFAM" id="SSF53335">
    <property type="entry name" value="S-adenosyl-L-methionine-dependent methyltransferases"/>
    <property type="match status" value="1"/>
</dbReference>
<dbReference type="Pfam" id="PF13847">
    <property type="entry name" value="Methyltransf_31"/>
    <property type="match status" value="1"/>
</dbReference>
<comment type="caution">
    <text evidence="2">The sequence shown here is derived from an EMBL/GenBank/DDBJ whole genome shotgun (WGS) entry which is preliminary data.</text>
</comment>
<sequence length="272" mass="30889">MENKIINRDHQTANKVFDDRSLERDYATLIPLLREGLKVLDVGCGTGAISSGIAALVGPSGTVTALDNTEKFISSGKETYKDTVNLTLIHSDLFNYQVDEKYDLIVSARTLQWLSNPLEALKKMKSMLKPGGIVSILDYNHEQLEWQPSPPESMQHFYSAFLKWRADAGMNNHIADDLAGYFREAGFQDIQVFNSDEVYEKKDPGFSARIGIWSKVANLKQIVEEGYLTEEQRLKAIEDYDQWVEDTAERMTMKLNEVRGFSFHQAPDSDHQ</sequence>
<reference evidence="2 3" key="1">
    <citation type="journal article" date="1992" name="Int. J. Syst. Bacteriol.">
        <title>Sphingobacterium antarcticus sp. nov. a Psychrotrophic Bacterium from the Soils of Schirmacher Oasis, Antarctica.</title>
        <authorList>
            <person name="Shivaji S."/>
            <person name="Ray M.K."/>
            <person name="Rao N.S."/>
            <person name="Saiserr L."/>
            <person name="Jagannadham M.V."/>
            <person name="Kumar G.S."/>
            <person name="Reddy G."/>
            <person name="Bhargava P.M."/>
        </authorList>
    </citation>
    <scope>NUCLEOTIDE SEQUENCE [LARGE SCALE GENOMIC DNA]</scope>
    <source>
        <strain evidence="2 3">4BY</strain>
    </source>
</reference>
<evidence type="ECO:0000313" key="2">
    <source>
        <dbReference type="EMBL" id="KEQ31023.1"/>
    </source>
</evidence>
<dbReference type="CDD" id="cd02440">
    <property type="entry name" value="AdoMet_MTases"/>
    <property type="match status" value="1"/>
</dbReference>
<protein>
    <submittedName>
        <fullName evidence="2">Methyltransferase</fullName>
    </submittedName>
</protein>
<dbReference type="GO" id="GO:0008168">
    <property type="term" value="F:methyltransferase activity"/>
    <property type="evidence" value="ECO:0007669"/>
    <property type="project" value="UniProtKB-KW"/>
</dbReference>
<proteinExistence type="predicted"/>
<keyword evidence="2" id="KW-0808">Transferase</keyword>
<evidence type="ECO:0000259" key="1">
    <source>
        <dbReference type="Pfam" id="PF13847"/>
    </source>
</evidence>
<dbReference type="OrthoDB" id="9789123at2"/>
<dbReference type="AlphaFoldDB" id="A0A081PK00"/>
<dbReference type="Proteomes" id="UP000028007">
    <property type="component" value="Unassembled WGS sequence"/>
</dbReference>
<dbReference type="Gene3D" id="3.40.50.150">
    <property type="entry name" value="Vaccinia Virus protein VP39"/>
    <property type="match status" value="1"/>
</dbReference>
<dbReference type="GO" id="GO:0032259">
    <property type="term" value="P:methylation"/>
    <property type="evidence" value="ECO:0007669"/>
    <property type="project" value="UniProtKB-KW"/>
</dbReference>
<keyword evidence="3" id="KW-1185">Reference proteome</keyword>
<dbReference type="InterPro" id="IPR029063">
    <property type="entry name" value="SAM-dependent_MTases_sf"/>
</dbReference>
<gene>
    <name evidence="2" type="ORF">N180_20845</name>
</gene>
<feature type="domain" description="Methyltransferase" evidence="1">
    <location>
        <begin position="34"/>
        <end position="155"/>
    </location>
</feature>